<dbReference type="PANTHER" id="PTHR11373:SF4">
    <property type="entry name" value="DEOXYNUCLEOSIDE TRIPHOSPHATE TRIPHOSPHOHYDROLASE SAMHD1"/>
    <property type="match status" value="1"/>
</dbReference>
<evidence type="ECO:0000259" key="1">
    <source>
        <dbReference type="PROSITE" id="PS51831"/>
    </source>
</evidence>
<accession>F0V3K1</accession>
<dbReference type="CDD" id="cd00077">
    <property type="entry name" value="HDc"/>
    <property type="match status" value="1"/>
</dbReference>
<dbReference type="HOGENOM" id="CLU_026821_0_0_14"/>
<dbReference type="SMART" id="SM00471">
    <property type="entry name" value="HDc"/>
    <property type="match status" value="1"/>
</dbReference>
<dbReference type="SUPFAM" id="SSF109604">
    <property type="entry name" value="HD-domain/PDEase-like"/>
    <property type="match status" value="1"/>
</dbReference>
<dbReference type="PANTHER" id="PTHR11373">
    <property type="entry name" value="DEOXYNUCLEOSIDE TRIPHOSPHATE TRIPHOSPHOHYDROLASE"/>
    <property type="match status" value="1"/>
</dbReference>
<dbReference type="KEGG" id="msk:MSUIS_03300"/>
<dbReference type="GO" id="GO:0008832">
    <property type="term" value="F:dGTPase activity"/>
    <property type="evidence" value="ECO:0007669"/>
    <property type="project" value="TreeGrafter"/>
</dbReference>
<dbReference type="InterPro" id="IPR050135">
    <property type="entry name" value="dGTPase-like"/>
</dbReference>
<dbReference type="Pfam" id="PF01966">
    <property type="entry name" value="HD"/>
    <property type="match status" value="1"/>
</dbReference>
<dbReference type="EMBL" id="FQ790233">
    <property type="protein sequence ID" value="CBZ40423.1"/>
    <property type="molecule type" value="Genomic_DNA"/>
</dbReference>
<dbReference type="Gene3D" id="1.10.3210.10">
    <property type="entry name" value="Hypothetical protein af1432"/>
    <property type="match status" value="1"/>
</dbReference>
<proteinExistence type="predicted"/>
<dbReference type="Proteomes" id="UP000008645">
    <property type="component" value="Chromosome"/>
</dbReference>
<evidence type="ECO:0000313" key="2">
    <source>
        <dbReference type="EMBL" id="CBZ40423.1"/>
    </source>
</evidence>
<dbReference type="InterPro" id="IPR003607">
    <property type="entry name" value="HD/PDEase_dom"/>
</dbReference>
<dbReference type="InterPro" id="IPR006674">
    <property type="entry name" value="HD_domain"/>
</dbReference>
<evidence type="ECO:0000313" key="3">
    <source>
        <dbReference type="Proteomes" id="UP000008645"/>
    </source>
</evidence>
<feature type="domain" description="HD" evidence="1">
    <location>
        <begin position="71"/>
        <end position="200"/>
    </location>
</feature>
<protein>
    <submittedName>
        <fullName evidence="2">Metal-dependent phosphohydrolase</fullName>
    </submittedName>
</protein>
<dbReference type="GO" id="GO:0006203">
    <property type="term" value="P:dGTP catabolic process"/>
    <property type="evidence" value="ECO:0007669"/>
    <property type="project" value="TreeGrafter"/>
</dbReference>
<reference evidence="2 3" key="1">
    <citation type="journal article" date="2011" name="J. Bacteriol.">
        <title>Complete genome sequence of the hemotrophic Mycoplasma suis strain KI3806.</title>
        <authorList>
            <person name="Oehlerking J."/>
            <person name="Kube M."/>
            <person name="Felder K.M."/>
            <person name="Matter D."/>
            <person name="Wittenbrink M.M."/>
            <person name="Schwarzenbach S."/>
            <person name="Kramer M.M."/>
            <person name="Hoelzle K."/>
            <person name="Hoelzle L.E."/>
        </authorList>
    </citation>
    <scope>NUCLEOTIDE SEQUENCE [LARGE SCALE GENOMIC DNA]</scope>
    <source>
        <strain evidence="3">KI_3806</strain>
    </source>
</reference>
<gene>
    <name evidence="2" type="ORF">MSUIS_03300</name>
</gene>
<name>F0V3K1_MYCS3</name>
<sequence length="451" mass="53082">MGILFFSKPHLELPVSGGWPFIKDPIHGEIIFEGYSFWLYGLLNTQEFQRLSSISQLGFLHENFPGATHSRLSHSLGVYALTSKFISHFLSLGDLNLKDDQLEIDLALASALLHDLGHGPFSHFFEWLFPNFSHEEMTKRIILNKNSKLNLLLVERSRVHGKEDSFFAEEIVNILSRKSDRKWIEELISSDIDVDRLDYLLRDRYFCGSFTLSIDPSLIIKWTRLLKLNGQRKLAFLQKTNYQRYSLLLAREYMQREVYSNPSACSYQVILFAIFQEWKKIFNSEFVNNANYELLLPLFEKTLEEIKVEEFINLKDYTILSKLDELFWEIKKSNPSSTSNSLYSLLLLFRGNSEESNHVLVRMQQEEFEKFNKFSLECPDIIKEEEILQTKRISSLISHKAVQKIQKLSYFDLSSKTFKDLELSFPFQEEREIHFVLMTKKHHNNWLNLKN</sequence>
<dbReference type="AlphaFoldDB" id="F0V3K1"/>
<organism evidence="2 3">
    <name type="scientific">Mycoplasma suis (strain KI_3806)</name>
    <dbReference type="NCBI Taxonomy" id="708248"/>
    <lineage>
        <taxon>Bacteria</taxon>
        <taxon>Bacillati</taxon>
        <taxon>Mycoplasmatota</taxon>
        <taxon>Mollicutes</taxon>
        <taxon>Mycoplasmataceae</taxon>
        <taxon>Mycoplasma</taxon>
    </lineage>
</organism>
<dbReference type="PROSITE" id="PS51831">
    <property type="entry name" value="HD"/>
    <property type="match status" value="1"/>
</dbReference>